<dbReference type="GO" id="GO:0005886">
    <property type="term" value="C:plasma membrane"/>
    <property type="evidence" value="ECO:0007669"/>
    <property type="project" value="UniProtKB-SubCell"/>
</dbReference>
<keyword evidence="4" id="KW-0808">Transferase</keyword>
<evidence type="ECO:0000256" key="2">
    <source>
        <dbReference type="ARBA" id="ARBA00010488"/>
    </source>
</evidence>
<proteinExistence type="inferred from homology"/>
<dbReference type="PANTHER" id="PTHR37316:SF3">
    <property type="entry name" value="TEICHOIC ACID GLYCEROL-PHOSPHATE TRANSFERASE"/>
    <property type="match status" value="1"/>
</dbReference>
<evidence type="ECO:0000256" key="1">
    <source>
        <dbReference type="ARBA" id="ARBA00004202"/>
    </source>
</evidence>
<dbReference type="GO" id="GO:0019350">
    <property type="term" value="P:teichoic acid biosynthetic process"/>
    <property type="evidence" value="ECO:0007669"/>
    <property type="project" value="UniProtKB-KW"/>
</dbReference>
<dbReference type="SUPFAM" id="SSF53756">
    <property type="entry name" value="UDP-Glycosyltransferase/glycogen phosphorylase"/>
    <property type="match status" value="1"/>
</dbReference>
<evidence type="ECO:0000256" key="3">
    <source>
        <dbReference type="ARBA" id="ARBA00022475"/>
    </source>
</evidence>
<reference evidence="7" key="1">
    <citation type="submission" date="2023-04" db="EMBL/GenBank/DDBJ databases">
        <title>Genome dynamics across the evolutionary transition to endosymbiosis.</title>
        <authorList>
            <person name="Siozios S."/>
            <person name="Nadal-Jimenez P."/>
            <person name="Azagi T."/>
            <person name="Sprong H."/>
            <person name="Frost C.L."/>
            <person name="Parratt S.R."/>
            <person name="Taylor G."/>
            <person name="Brettell L."/>
            <person name="Lew K.C."/>
            <person name="Croft L."/>
            <person name="King K.C."/>
            <person name="Brockhurst M.A."/>
            <person name="Hypsa V."/>
            <person name="Novakova E."/>
            <person name="Darby A.C."/>
            <person name="Hurst G.D.D."/>
        </authorList>
    </citation>
    <scope>NUCLEOTIDE SEQUENCE</scope>
    <source>
        <strain evidence="7">APv</strain>
    </source>
</reference>
<dbReference type="Gene3D" id="3.40.50.12580">
    <property type="match status" value="1"/>
</dbReference>
<organism evidence="7 8">
    <name type="scientific">Arsenophonus nasoniae</name>
    <name type="common">son-killer infecting Nasonia vitripennis</name>
    <dbReference type="NCBI Taxonomy" id="638"/>
    <lineage>
        <taxon>Bacteria</taxon>
        <taxon>Pseudomonadati</taxon>
        <taxon>Pseudomonadota</taxon>
        <taxon>Gammaproteobacteria</taxon>
        <taxon>Enterobacterales</taxon>
        <taxon>Morganellaceae</taxon>
        <taxon>Arsenophonus</taxon>
    </lineage>
</organism>
<name>A0AA95GP16_9GAMM</name>
<keyword evidence="5" id="KW-0777">Teichoic acid biosynthesis</keyword>
<dbReference type="Gene3D" id="3.40.50.11820">
    <property type="match status" value="1"/>
</dbReference>
<keyword evidence="6" id="KW-0472">Membrane</keyword>
<dbReference type="InterPro" id="IPR043149">
    <property type="entry name" value="TagF_N"/>
</dbReference>
<evidence type="ECO:0000313" key="8">
    <source>
        <dbReference type="Proteomes" id="UP001177595"/>
    </source>
</evidence>
<evidence type="ECO:0000313" key="7">
    <source>
        <dbReference type="EMBL" id="WGM02098.1"/>
    </source>
</evidence>
<evidence type="ECO:0000256" key="5">
    <source>
        <dbReference type="ARBA" id="ARBA00022944"/>
    </source>
</evidence>
<dbReference type="InterPro" id="IPR051612">
    <property type="entry name" value="Teichoic_Acid_Biosynth"/>
</dbReference>
<keyword evidence="3" id="KW-1003">Cell membrane</keyword>
<dbReference type="RefSeq" id="WP_280625467.1">
    <property type="nucleotide sequence ID" value="NZ_CP123504.1"/>
</dbReference>
<dbReference type="PANTHER" id="PTHR37316">
    <property type="entry name" value="TEICHOIC ACID GLYCEROL-PHOSPHATE PRIMASE"/>
    <property type="match status" value="1"/>
</dbReference>
<dbReference type="Proteomes" id="UP001177595">
    <property type="component" value="Chromosome"/>
</dbReference>
<comment type="subcellular location">
    <subcellularLocation>
        <location evidence="1">Cell membrane</location>
        <topology evidence="1">Peripheral membrane protein</topology>
    </subcellularLocation>
</comment>
<evidence type="ECO:0000256" key="4">
    <source>
        <dbReference type="ARBA" id="ARBA00022679"/>
    </source>
</evidence>
<dbReference type="GO" id="GO:0047355">
    <property type="term" value="F:CDP-glycerol glycerophosphotransferase activity"/>
    <property type="evidence" value="ECO:0007669"/>
    <property type="project" value="InterPro"/>
</dbReference>
<dbReference type="EMBL" id="CP123504">
    <property type="protein sequence ID" value="WGM02098.1"/>
    <property type="molecule type" value="Genomic_DNA"/>
</dbReference>
<comment type="similarity">
    <text evidence="2">Belongs to the CDP-glycerol glycerophosphotransferase family.</text>
</comment>
<accession>A0AA95GP16</accession>
<gene>
    <name evidence="7" type="ORF">QE210_02990</name>
</gene>
<dbReference type="Pfam" id="PF04464">
    <property type="entry name" value="Glyphos_transf"/>
    <property type="match status" value="1"/>
</dbReference>
<dbReference type="InterPro" id="IPR007554">
    <property type="entry name" value="Glycerophosphate_synth"/>
</dbReference>
<protein>
    <submittedName>
        <fullName evidence="7">CDP-glycerol glycerophosphotransferase family protein</fullName>
    </submittedName>
</protein>
<evidence type="ECO:0000256" key="6">
    <source>
        <dbReference type="ARBA" id="ARBA00023136"/>
    </source>
</evidence>
<dbReference type="InterPro" id="IPR043148">
    <property type="entry name" value="TagF_C"/>
</dbReference>
<sequence>MRRIKKLINYIMCFLLPLIYKPKKNIIIFTFDGNSFKFNTKVLFEYIILKKSQEIELRYIINDDLLREKLIKQYGNKFITTKSFSHLKIISQAKVWITDGGFPLKSPFNHKKRVLINLWHGIPLKKIGVMGYNGLEKFRVWLTLKMFSSNYSLFSSTSDNLKKIYAKSFLIKEDIVISLGQPRNDLLFYKKNKISDYIEELPLYEKVILYAPTWRKGIYGQDWKGDDTKFFPFTDFNLKKLEDFLSKKKILLLIRPHHLQQVKIEETYWIRNFSSSICNEIMDVLSNFDLLITDYSSIYFDFLILEKPVLFLPYDLTLYEKNVGLNFEYNDITPGPKPKKQSEFIREIYKLLNDNSYYLKERKFTNKYFNQTVKGSSQKIYSFILRKLKEKEFV</sequence>
<dbReference type="AlphaFoldDB" id="A0AA95GP16"/>